<evidence type="ECO:0000313" key="2">
    <source>
        <dbReference type="EMBL" id="PZT48633.1"/>
    </source>
</evidence>
<dbReference type="GO" id="GO:0008168">
    <property type="term" value="F:methyltransferase activity"/>
    <property type="evidence" value="ECO:0007669"/>
    <property type="project" value="UniProtKB-KW"/>
</dbReference>
<keyword evidence="2" id="KW-0808">Transferase</keyword>
<keyword evidence="2" id="KW-0489">Methyltransferase</keyword>
<reference evidence="2 3" key="1">
    <citation type="submission" date="2017-03" db="EMBL/GenBank/DDBJ databases">
        <title>Genomic and clinical evidence uncovers the enterohepatic species Helicobacter valdiviensis as a potential human intestinal pathogen.</title>
        <authorList>
            <person name="Fresia P."/>
            <person name="Jara R."/>
            <person name="Sierra R."/>
            <person name="Ferres I."/>
            <person name="Greif G."/>
            <person name="Iraola G."/>
            <person name="Collado L."/>
        </authorList>
    </citation>
    <scope>NUCLEOTIDE SEQUENCE [LARGE SCALE GENOMIC DNA]</scope>
    <source>
        <strain evidence="2 3">WBE14</strain>
    </source>
</reference>
<dbReference type="Proteomes" id="UP000249746">
    <property type="component" value="Unassembled WGS sequence"/>
</dbReference>
<evidence type="ECO:0000313" key="3">
    <source>
        <dbReference type="Proteomes" id="UP000249746"/>
    </source>
</evidence>
<feature type="domain" description="Tellurite resistance methyltransferase TehB-like" evidence="1">
    <location>
        <begin position="45"/>
        <end position="149"/>
    </location>
</feature>
<accession>A0A2W6PPI1</accession>
<dbReference type="InterPro" id="IPR029063">
    <property type="entry name" value="SAM-dependent_MTases_sf"/>
</dbReference>
<evidence type="ECO:0000259" key="1">
    <source>
        <dbReference type="Pfam" id="PF03848"/>
    </source>
</evidence>
<dbReference type="Pfam" id="PF03848">
    <property type="entry name" value="TehB"/>
    <property type="match status" value="1"/>
</dbReference>
<sequence length="388" mass="45433">MNEFVRYYEENKISPVTQDISDINLHLRRRKHLYKMLGINPNSFKNSTILEVGAGSGYNSLVFLLMGANLDIVEPNSKGREDMVGLFDKFKIDKRRYNIYPCLIEDFTSNKRYDYVIAEGFLPAFKRKERQKILQALLRQTKKDTYLVLTTICEFSYFFEFLRVVLGLCLVKNIEDFQDKVQKLSKAFKSHLDALKFASRPIEDWVKDSILNPTNDYFSYSLKKCAKDIQKFSSSCGGGGEFEVISMSPNFISNLSWYKDMEYSYMQEIIKRFDDKKYLLLSTSFCEMRVDSKTNQKISKYVIKLRILVKEFRVSLSQEILKEIIVLLQDIINDCYGLGDFFIKSIQECISLLEESNKITEHKISLMPNFSKAWGRGQQYISFVKERE</sequence>
<name>A0A2W6PPI1_9HELI</name>
<dbReference type="EMBL" id="NBIU01000005">
    <property type="protein sequence ID" value="PZT48633.1"/>
    <property type="molecule type" value="Genomic_DNA"/>
</dbReference>
<dbReference type="OrthoDB" id="330884at2"/>
<proteinExistence type="predicted"/>
<organism evidence="2 3">
    <name type="scientific">Helicobacter valdiviensis</name>
    <dbReference type="NCBI Taxonomy" id="1458358"/>
    <lineage>
        <taxon>Bacteria</taxon>
        <taxon>Pseudomonadati</taxon>
        <taxon>Campylobacterota</taxon>
        <taxon>Epsilonproteobacteria</taxon>
        <taxon>Campylobacterales</taxon>
        <taxon>Helicobacteraceae</taxon>
        <taxon>Helicobacter</taxon>
    </lineage>
</organism>
<dbReference type="CDD" id="cd02440">
    <property type="entry name" value="AdoMet_MTases"/>
    <property type="match status" value="1"/>
</dbReference>
<protein>
    <submittedName>
        <fullName evidence="2">SAM-dependent methyltransferase</fullName>
    </submittedName>
</protein>
<comment type="caution">
    <text evidence="2">The sequence shown here is derived from an EMBL/GenBank/DDBJ whole genome shotgun (WGS) entry which is preliminary data.</text>
</comment>
<keyword evidence="3" id="KW-1185">Reference proteome</keyword>
<dbReference type="RefSeq" id="WP_111229354.1">
    <property type="nucleotide sequence ID" value="NZ_NBIU01000005.1"/>
</dbReference>
<dbReference type="AlphaFoldDB" id="A0A2W6PPI1"/>
<dbReference type="InterPro" id="IPR015985">
    <property type="entry name" value="TehB-like_dom"/>
</dbReference>
<dbReference type="SUPFAM" id="SSF53335">
    <property type="entry name" value="S-adenosyl-L-methionine-dependent methyltransferases"/>
    <property type="match status" value="1"/>
</dbReference>
<gene>
    <name evidence="2" type="ORF">B6S12_03080</name>
</gene>
<dbReference type="Gene3D" id="3.40.50.150">
    <property type="entry name" value="Vaccinia Virus protein VP39"/>
    <property type="match status" value="1"/>
</dbReference>
<dbReference type="GO" id="GO:0032259">
    <property type="term" value="P:methylation"/>
    <property type="evidence" value="ECO:0007669"/>
    <property type="project" value="UniProtKB-KW"/>
</dbReference>